<dbReference type="Pfam" id="PF16207">
    <property type="entry name" value="RAWUL"/>
    <property type="match status" value="1"/>
</dbReference>
<evidence type="ECO:0000256" key="11">
    <source>
        <dbReference type="ARBA" id="ARBA00023163"/>
    </source>
</evidence>
<evidence type="ECO:0000256" key="2">
    <source>
        <dbReference type="ARBA" id="ARBA00004123"/>
    </source>
</evidence>
<evidence type="ECO:0000256" key="13">
    <source>
        <dbReference type="PROSITE-ProRule" id="PRU00175"/>
    </source>
</evidence>
<dbReference type="Gene3D" id="3.30.40.10">
    <property type="entry name" value="Zinc/RING finger domain, C3HC4 (zinc finger)"/>
    <property type="match status" value="1"/>
</dbReference>
<dbReference type="InterPro" id="IPR032443">
    <property type="entry name" value="RAWUL"/>
</dbReference>
<dbReference type="SUPFAM" id="SSF57850">
    <property type="entry name" value="RING/U-box"/>
    <property type="match status" value="1"/>
</dbReference>
<evidence type="ECO:0000256" key="6">
    <source>
        <dbReference type="ARBA" id="ARBA00022723"/>
    </source>
</evidence>
<dbReference type="UniPathway" id="UPA00143"/>
<dbReference type="GO" id="GO:0061630">
    <property type="term" value="F:ubiquitin protein ligase activity"/>
    <property type="evidence" value="ECO:0007669"/>
    <property type="project" value="UniProtKB-EC"/>
</dbReference>
<keyword evidence="7 13" id="KW-0863">Zinc-finger</keyword>
<comment type="subcellular location">
    <subcellularLocation>
        <location evidence="2">Nucleus</location>
    </subcellularLocation>
</comment>
<dbReference type="PROSITE" id="PS50089">
    <property type="entry name" value="ZF_RING_2"/>
    <property type="match status" value="1"/>
</dbReference>
<evidence type="ECO:0000256" key="7">
    <source>
        <dbReference type="ARBA" id="ARBA00022771"/>
    </source>
</evidence>
<keyword evidence="8" id="KW-0833">Ubl conjugation pathway</keyword>
<keyword evidence="10" id="KW-0805">Transcription regulation</keyword>
<keyword evidence="6" id="KW-0479">Metal-binding</keyword>
<dbReference type="GO" id="GO:0016567">
    <property type="term" value="P:protein ubiquitination"/>
    <property type="evidence" value="ECO:0007669"/>
    <property type="project" value="UniProtKB-UniPathway"/>
</dbReference>
<keyword evidence="5" id="KW-0808">Transferase</keyword>
<dbReference type="GO" id="GO:0031519">
    <property type="term" value="C:PcG protein complex"/>
    <property type="evidence" value="ECO:0007669"/>
    <property type="project" value="TreeGrafter"/>
</dbReference>
<evidence type="ECO:0000256" key="12">
    <source>
        <dbReference type="ARBA" id="ARBA00023242"/>
    </source>
</evidence>
<sequence>MENWQLTEYEIERLPQAINMNSDMTISPRSLYREIVCPICLDIISQTRTAPDCLHRFCKKCLERVVKKDCPVCGKKLPSKIKSFREDAKFDQLLKKISEGYETSLKPLDVHKGAIVPDCEIVLRHLNGQQTRYLKCPENTTVDHLARYLAIRPEGSQGPKLESDEEYKLCIVANRSTGHYQLLSGTLKLEDVRNNYRLNTEQRLELYYYNP</sequence>
<evidence type="ECO:0000256" key="4">
    <source>
        <dbReference type="ARBA" id="ARBA00012483"/>
    </source>
</evidence>
<reference evidence="15" key="1">
    <citation type="submission" date="2018-10" db="EMBL/GenBank/DDBJ databases">
        <title>Transcriptome assembly of Aceria tosichella (Wheat curl mite) Type 2.</title>
        <authorList>
            <person name="Scully E.D."/>
            <person name="Geib S.M."/>
            <person name="Palmer N.A."/>
            <person name="Gupta A.K."/>
            <person name="Sarath G."/>
            <person name="Tatineni S."/>
        </authorList>
    </citation>
    <scope>NUCLEOTIDE SEQUENCE</scope>
    <source>
        <strain evidence="15">LincolnNE</strain>
    </source>
</reference>
<dbReference type="AlphaFoldDB" id="A0A6G1SQK4"/>
<feature type="domain" description="RING-type" evidence="14">
    <location>
        <begin position="37"/>
        <end position="73"/>
    </location>
</feature>
<evidence type="ECO:0000256" key="9">
    <source>
        <dbReference type="ARBA" id="ARBA00022833"/>
    </source>
</evidence>
<dbReference type="InterPro" id="IPR043540">
    <property type="entry name" value="RING1/RING2"/>
</dbReference>
<dbReference type="PROSITE" id="PS00518">
    <property type="entry name" value="ZF_RING_1"/>
    <property type="match status" value="1"/>
</dbReference>
<proteinExistence type="predicted"/>
<dbReference type="InterPro" id="IPR013083">
    <property type="entry name" value="Znf_RING/FYVE/PHD"/>
</dbReference>
<accession>A0A6G1SQK4</accession>
<evidence type="ECO:0000256" key="1">
    <source>
        <dbReference type="ARBA" id="ARBA00000900"/>
    </source>
</evidence>
<dbReference type="EMBL" id="GGYP01007491">
    <property type="protein sequence ID" value="MDE52262.1"/>
    <property type="molecule type" value="Transcribed_RNA"/>
</dbReference>
<keyword evidence="9" id="KW-0862">Zinc</keyword>
<comment type="catalytic activity">
    <reaction evidence="1">
        <text>S-ubiquitinyl-[E2 ubiquitin-conjugating enzyme]-L-cysteine + [acceptor protein]-L-lysine = [E2 ubiquitin-conjugating enzyme]-L-cysteine + N(6)-ubiquitinyl-[acceptor protein]-L-lysine.</text>
        <dbReference type="EC" id="2.3.2.27"/>
    </reaction>
</comment>
<evidence type="ECO:0000256" key="3">
    <source>
        <dbReference type="ARBA" id="ARBA00004906"/>
    </source>
</evidence>
<dbReference type="InterPro" id="IPR001841">
    <property type="entry name" value="Znf_RING"/>
</dbReference>
<comment type="pathway">
    <text evidence="3">Protein modification; protein ubiquitination.</text>
</comment>
<evidence type="ECO:0000256" key="8">
    <source>
        <dbReference type="ARBA" id="ARBA00022786"/>
    </source>
</evidence>
<evidence type="ECO:0000259" key="14">
    <source>
        <dbReference type="PROSITE" id="PS50089"/>
    </source>
</evidence>
<dbReference type="PANTHER" id="PTHR46076">
    <property type="entry name" value="E3 UBIQUITIN-PROTEIN LIGASE RING1 / RING 2 FAMILY MEMBER"/>
    <property type="match status" value="1"/>
</dbReference>
<dbReference type="EC" id="2.3.2.27" evidence="4"/>
<name>A0A6G1SQK4_9ACAR</name>
<protein>
    <recommendedName>
        <fullName evidence="4">RING-type E3 ubiquitin transferase</fullName>
        <ecNumber evidence="4">2.3.2.27</ecNumber>
    </recommendedName>
</protein>
<keyword evidence="12" id="KW-0539">Nucleus</keyword>
<dbReference type="PANTHER" id="PTHR46076:SF3">
    <property type="entry name" value="E3 UBIQUITIN-PROTEIN LIGASE RING1"/>
    <property type="match status" value="1"/>
</dbReference>
<dbReference type="Pfam" id="PF13923">
    <property type="entry name" value="zf-C3HC4_2"/>
    <property type="match status" value="1"/>
</dbReference>
<gene>
    <name evidence="15" type="primary">rnf2-b_1</name>
    <name evidence="15" type="ORF">g.4517</name>
</gene>
<dbReference type="GO" id="GO:0008270">
    <property type="term" value="F:zinc ion binding"/>
    <property type="evidence" value="ECO:0007669"/>
    <property type="project" value="UniProtKB-KW"/>
</dbReference>
<evidence type="ECO:0000313" key="15">
    <source>
        <dbReference type="EMBL" id="MDE52262.1"/>
    </source>
</evidence>
<organism evidence="15">
    <name type="scientific">Aceria tosichella</name>
    <name type="common">wheat curl mite</name>
    <dbReference type="NCBI Taxonomy" id="561515"/>
    <lineage>
        <taxon>Eukaryota</taxon>
        <taxon>Metazoa</taxon>
        <taxon>Ecdysozoa</taxon>
        <taxon>Arthropoda</taxon>
        <taxon>Chelicerata</taxon>
        <taxon>Arachnida</taxon>
        <taxon>Acari</taxon>
        <taxon>Acariformes</taxon>
        <taxon>Trombidiformes</taxon>
        <taxon>Prostigmata</taxon>
        <taxon>Eupodina</taxon>
        <taxon>Eriophyoidea</taxon>
        <taxon>Eriophyidae</taxon>
        <taxon>Eriophyinae</taxon>
        <taxon>Aceriini</taxon>
        <taxon>Aceria</taxon>
    </lineage>
</organism>
<dbReference type="GO" id="GO:0003682">
    <property type="term" value="F:chromatin binding"/>
    <property type="evidence" value="ECO:0007669"/>
    <property type="project" value="TreeGrafter"/>
</dbReference>
<dbReference type="SMART" id="SM00184">
    <property type="entry name" value="RING"/>
    <property type="match status" value="1"/>
</dbReference>
<dbReference type="Gene3D" id="3.10.20.90">
    <property type="entry name" value="Phosphatidylinositol 3-kinase Catalytic Subunit, Chain A, domain 1"/>
    <property type="match status" value="1"/>
</dbReference>
<evidence type="ECO:0000256" key="5">
    <source>
        <dbReference type="ARBA" id="ARBA00022679"/>
    </source>
</evidence>
<keyword evidence="11" id="KW-0804">Transcription</keyword>
<dbReference type="InterPro" id="IPR017907">
    <property type="entry name" value="Znf_RING_CS"/>
</dbReference>
<evidence type="ECO:0000256" key="10">
    <source>
        <dbReference type="ARBA" id="ARBA00023015"/>
    </source>
</evidence>
<dbReference type="GO" id="GO:0000151">
    <property type="term" value="C:ubiquitin ligase complex"/>
    <property type="evidence" value="ECO:0007669"/>
    <property type="project" value="InterPro"/>
</dbReference>